<dbReference type="SUPFAM" id="SSF48371">
    <property type="entry name" value="ARM repeat"/>
    <property type="match status" value="1"/>
</dbReference>
<dbReference type="GO" id="GO:0035925">
    <property type="term" value="F:mRNA 3'-UTR AU-rich region binding"/>
    <property type="evidence" value="ECO:0000318"/>
    <property type="project" value="GO_Central"/>
</dbReference>
<feature type="domain" description="RRM" evidence="5">
    <location>
        <begin position="551"/>
        <end position="623"/>
    </location>
</feature>
<feature type="region of interest" description="Disordered" evidence="4">
    <location>
        <begin position="1154"/>
        <end position="1204"/>
    </location>
</feature>
<keyword evidence="1" id="KW-0677">Repeat</keyword>
<gene>
    <name evidence="7" type="ORF">BATDEDRAFT_34237</name>
</gene>
<dbReference type="SMART" id="SM00360">
    <property type="entry name" value="RRM"/>
    <property type="match status" value="2"/>
</dbReference>
<keyword evidence="2" id="KW-0694">RNA-binding</keyword>
<dbReference type="Gene3D" id="3.30.70.330">
    <property type="match status" value="2"/>
</dbReference>
<feature type="compositionally biased region" description="Low complexity" evidence="4">
    <location>
        <begin position="72"/>
        <end position="83"/>
    </location>
</feature>
<proteinExistence type="predicted"/>
<reference evidence="7 8" key="1">
    <citation type="submission" date="2009-12" db="EMBL/GenBank/DDBJ databases">
        <title>The draft genome of Batrachochytrium dendrobatidis.</title>
        <authorList>
            <consortium name="US DOE Joint Genome Institute (JGI-PGF)"/>
            <person name="Kuo A."/>
            <person name="Salamov A."/>
            <person name="Schmutz J."/>
            <person name="Lucas S."/>
            <person name="Pitluck S."/>
            <person name="Rosenblum E."/>
            <person name="Stajich J."/>
            <person name="Eisen M."/>
            <person name="Grigoriev I.V."/>
        </authorList>
    </citation>
    <scope>NUCLEOTIDE SEQUENCE [LARGE SCALE GENOMIC DNA]</scope>
    <source>
        <strain evidence="8">JAM81 / FGSC 10211</strain>
    </source>
</reference>
<evidence type="ECO:0000259" key="5">
    <source>
        <dbReference type="PROSITE" id="PS50102"/>
    </source>
</evidence>
<dbReference type="PANTHER" id="PTHR47093:SF1">
    <property type="entry name" value="PROTEIN JSN1-RELATED"/>
    <property type="match status" value="1"/>
</dbReference>
<dbReference type="SMART" id="SM00025">
    <property type="entry name" value="Pumilio"/>
    <property type="match status" value="3"/>
</dbReference>
<feature type="repeat" description="Pumilio" evidence="3">
    <location>
        <begin position="767"/>
        <end position="802"/>
    </location>
</feature>
<dbReference type="InterPro" id="IPR001313">
    <property type="entry name" value="Pumilio_RNA-bd_rpt"/>
</dbReference>
<protein>
    <recommendedName>
        <fullName evidence="9">PUM-HD domain-containing protein</fullName>
    </recommendedName>
</protein>
<feature type="compositionally biased region" description="Polar residues" evidence="4">
    <location>
        <begin position="250"/>
        <end position="259"/>
    </location>
</feature>
<dbReference type="GO" id="GO:0000932">
    <property type="term" value="C:P-body"/>
    <property type="evidence" value="ECO:0000318"/>
    <property type="project" value="GO_Central"/>
</dbReference>
<dbReference type="OMA" id="VSERPHN"/>
<dbReference type="RefSeq" id="XP_006675799.1">
    <property type="nucleotide sequence ID" value="XM_006675736.1"/>
</dbReference>
<feature type="region of interest" description="Disordered" evidence="4">
    <location>
        <begin position="1240"/>
        <end position="1281"/>
    </location>
</feature>
<dbReference type="EMBL" id="GL882879">
    <property type="protein sequence ID" value="EGF84318.1"/>
    <property type="molecule type" value="Genomic_DNA"/>
</dbReference>
<dbReference type="PANTHER" id="PTHR47093">
    <property type="entry name" value="PROTEIN JSN1-RELATED"/>
    <property type="match status" value="1"/>
</dbReference>
<dbReference type="CDD" id="cd00590">
    <property type="entry name" value="RRM_SF"/>
    <property type="match status" value="1"/>
</dbReference>
<evidence type="ECO:0000256" key="2">
    <source>
        <dbReference type="PROSITE-ProRule" id="PRU00176"/>
    </source>
</evidence>
<evidence type="ECO:0000259" key="6">
    <source>
        <dbReference type="PROSITE" id="PS50303"/>
    </source>
</evidence>
<dbReference type="GeneID" id="18240371"/>
<evidence type="ECO:0000256" key="1">
    <source>
        <dbReference type="ARBA" id="ARBA00022737"/>
    </source>
</evidence>
<feature type="compositionally biased region" description="Low complexity" evidence="4">
    <location>
        <begin position="1240"/>
        <end position="1249"/>
    </location>
</feature>
<dbReference type="SUPFAM" id="SSF54928">
    <property type="entry name" value="RNA-binding domain, RBD"/>
    <property type="match status" value="1"/>
</dbReference>
<dbReference type="InterPro" id="IPR033133">
    <property type="entry name" value="PUM-HD"/>
</dbReference>
<feature type="region of interest" description="Disordered" evidence="4">
    <location>
        <begin position="248"/>
        <end position="275"/>
    </location>
</feature>
<dbReference type="GO" id="GO:0000288">
    <property type="term" value="P:nuclear-transcribed mRNA catabolic process, deadenylation-dependent decay"/>
    <property type="evidence" value="ECO:0000318"/>
    <property type="project" value="GO_Central"/>
</dbReference>
<dbReference type="InterPro" id="IPR035979">
    <property type="entry name" value="RBD_domain_sf"/>
</dbReference>
<dbReference type="InterPro" id="IPR011989">
    <property type="entry name" value="ARM-like"/>
</dbReference>
<dbReference type="OrthoDB" id="2017782at2759"/>
<name>F4NTB1_BATDJ</name>
<dbReference type="InterPro" id="IPR012677">
    <property type="entry name" value="Nucleotide-bd_a/b_plait_sf"/>
</dbReference>
<dbReference type="Proteomes" id="UP000007241">
    <property type="component" value="Unassembled WGS sequence"/>
</dbReference>
<keyword evidence="8" id="KW-1185">Reference proteome</keyword>
<dbReference type="HOGENOM" id="CLU_263068_0_0_1"/>
<dbReference type="PROSITE" id="PS50102">
    <property type="entry name" value="RRM"/>
    <property type="match status" value="2"/>
</dbReference>
<feature type="compositionally biased region" description="Polar residues" evidence="4">
    <location>
        <begin position="1250"/>
        <end position="1274"/>
    </location>
</feature>
<feature type="domain" description="RRM" evidence="5">
    <location>
        <begin position="465"/>
        <end position="537"/>
    </location>
</feature>
<evidence type="ECO:0000313" key="8">
    <source>
        <dbReference type="Proteomes" id="UP000007241"/>
    </source>
</evidence>
<sequence>MTAITRNPTSTPATEYIASIPFNPTTVTSTTTNMASTHIPTTNNPTSSAALIPTPIDPVPSATSPATDRRTSTSLGTAGLSLSPPIRRSRAETFSTFSIQSAGTDSPFVPPVSDVARSPSLGLALGLPAKSNPDNLQPELELLQQHLLFPTSPPHQQQRMLPQHRGRHRTGSLSIPLHGISDAFSTALFSSNWQPAVAVPAPITEALSGRNADILDDFEGSTALVRTLDYLGLDDVPDSELQDTVDTKISPAQGQSSFKLASHQQPSRSSISHSPILKSSQQMDRLFWDSTTFAGPSALQSLSASSTIQPRARSVSFMSTRHQSRFPVTDPGALLADSTPYTKPFSLSSTPSRPRSSTIAYAEPIRETQSPYSFGMQTLGSFSTPSLLSMEHMLDPSSAWDMPRSPFQSRHADPIGASLGEYGERLSNVASVTEEPHSLLFGDAASGQDGNSEDFSYQEMHVPSRSLWVGNIDALMSSADLHVIFSPFGLIESIRMLPEKECAFINFMNIEDAVVARQQMHGGRIRNNIVRAGFGKSDPGTTEVHGTQPTKSIWIGNISPTTNPAALEGIFSCFGQVESARVLTHKNCGFVNFVHVQDAIRARNEMNNQDIGGFVVKIGFAKVPSKTDAIAGIGITSNGVSSTNIPATSLSSSVTGAIQAPSSSPKTLLNTASPQPGLSVALSVGTPMLNKNRSPLLSSDSDSNLQEEPSLLDQLPCVVPDIVYATSIPRLPEANPQHAIEPGRLRDIRKRLDGMMTPRDIGAIYQETIGDAAQLCSDYIGNIVIQKVVEKCPEPQRQFLVESVAPHLPALGVHKNGTWAVQKIIERAKTHAEIVAIVDAIRPFTPPLLMDQFGNYVVQCCLRLGPQYNQFIFDSLYSVCLDLGQGRYGARGMRACLESSYTTKDQQKLLQIAITQHAAPLSMNSNGAILLTWLMDVCPFSGRYRALVNSIAPCIVALATHKLASVCVLKLVIQQAELDAREKTLYELFEREANLDAILSDHAHGVVLLQKILSSAYNTNEERLRLAELTRQGLERCSSNTNLDGHLTYRRLLDELAAIGLTPDLHHTSGASAVSHSPLHLSTFTPSLTDNQIHAATTAQLATTPTFQRAPGVFGVAGDESMSYTPSRNMTEDAGCVDGSGLYLHNNSSSISTNSYHHSTHVTTHDNTTSGGLFSQADEALPSPRLTPLMPFSSQSPVMAQPQHLQSSAYRSVYDQPYDSMQQHMYVYPPMYGYPSQYSQYQQPQQFQQNRNSPLQPPLQESQDQQINQPSTLNHLYGHAL</sequence>
<dbReference type="InterPro" id="IPR016024">
    <property type="entry name" value="ARM-type_fold"/>
</dbReference>
<feature type="compositionally biased region" description="Low complexity" evidence="4">
    <location>
        <begin position="262"/>
        <end position="275"/>
    </location>
</feature>
<accession>F4NTB1</accession>
<evidence type="ECO:0000313" key="7">
    <source>
        <dbReference type="EMBL" id="EGF84318.1"/>
    </source>
</evidence>
<dbReference type="InterPro" id="IPR000504">
    <property type="entry name" value="RRM_dom"/>
</dbReference>
<dbReference type="Pfam" id="PF00806">
    <property type="entry name" value="PUF"/>
    <property type="match status" value="3"/>
</dbReference>
<evidence type="ECO:0008006" key="9">
    <source>
        <dbReference type="Google" id="ProtNLM"/>
    </source>
</evidence>
<dbReference type="InParanoid" id="F4NTB1"/>
<dbReference type="PROSITE" id="PS50303">
    <property type="entry name" value="PUM_HD"/>
    <property type="match status" value="1"/>
</dbReference>
<dbReference type="InterPro" id="IPR052645">
    <property type="entry name" value="Pumilio_domain_protein"/>
</dbReference>
<feature type="region of interest" description="Disordered" evidence="4">
    <location>
        <begin position="57"/>
        <end position="83"/>
    </location>
</feature>
<dbReference type="Gene3D" id="1.25.10.10">
    <property type="entry name" value="Leucine-rich Repeat Variant"/>
    <property type="match status" value="1"/>
</dbReference>
<organism evidence="7 8">
    <name type="scientific">Batrachochytrium dendrobatidis (strain JAM81 / FGSC 10211)</name>
    <name type="common">Frog chytrid fungus</name>
    <dbReference type="NCBI Taxonomy" id="684364"/>
    <lineage>
        <taxon>Eukaryota</taxon>
        <taxon>Fungi</taxon>
        <taxon>Fungi incertae sedis</taxon>
        <taxon>Chytridiomycota</taxon>
        <taxon>Chytridiomycota incertae sedis</taxon>
        <taxon>Chytridiomycetes</taxon>
        <taxon>Rhizophydiales</taxon>
        <taxon>Rhizophydiales incertae sedis</taxon>
        <taxon>Batrachochytrium</taxon>
    </lineage>
</organism>
<feature type="repeat" description="Pumilio" evidence="3">
    <location>
        <begin position="803"/>
        <end position="839"/>
    </location>
</feature>
<dbReference type="Pfam" id="PF00076">
    <property type="entry name" value="RRM_1"/>
    <property type="match status" value="2"/>
</dbReference>
<feature type="domain" description="PUM-HD" evidence="6">
    <location>
        <begin position="692"/>
        <end position="1060"/>
    </location>
</feature>
<dbReference type="PROSITE" id="PS50302">
    <property type="entry name" value="PUM"/>
    <property type="match status" value="2"/>
</dbReference>
<evidence type="ECO:0000256" key="3">
    <source>
        <dbReference type="PROSITE-ProRule" id="PRU00317"/>
    </source>
</evidence>
<evidence type="ECO:0000256" key="4">
    <source>
        <dbReference type="SAM" id="MobiDB-lite"/>
    </source>
</evidence>
<feature type="compositionally biased region" description="Polar residues" evidence="4">
    <location>
        <begin position="1192"/>
        <end position="1204"/>
    </location>
</feature>
<dbReference type="STRING" id="684364.F4NTB1"/>